<gene>
    <name evidence="1" type="ORF">Tci_627763</name>
</gene>
<protein>
    <submittedName>
        <fullName evidence="1">Uncharacterized protein</fullName>
    </submittedName>
</protein>
<accession>A0A699JVC4</accession>
<organism evidence="1">
    <name type="scientific">Tanacetum cinerariifolium</name>
    <name type="common">Dalmatian daisy</name>
    <name type="synonym">Chrysanthemum cinerariifolium</name>
    <dbReference type="NCBI Taxonomy" id="118510"/>
    <lineage>
        <taxon>Eukaryota</taxon>
        <taxon>Viridiplantae</taxon>
        <taxon>Streptophyta</taxon>
        <taxon>Embryophyta</taxon>
        <taxon>Tracheophyta</taxon>
        <taxon>Spermatophyta</taxon>
        <taxon>Magnoliopsida</taxon>
        <taxon>eudicotyledons</taxon>
        <taxon>Gunneridae</taxon>
        <taxon>Pentapetalae</taxon>
        <taxon>asterids</taxon>
        <taxon>campanulids</taxon>
        <taxon>Asterales</taxon>
        <taxon>Asteraceae</taxon>
        <taxon>Asteroideae</taxon>
        <taxon>Anthemideae</taxon>
        <taxon>Anthemidinae</taxon>
        <taxon>Tanacetum</taxon>
    </lineage>
</organism>
<dbReference type="EMBL" id="BKCJ010445246">
    <property type="protein sequence ID" value="GFA55791.1"/>
    <property type="molecule type" value="Genomic_DNA"/>
</dbReference>
<name>A0A699JVC4_TANCI</name>
<comment type="caution">
    <text evidence="1">The sequence shown here is derived from an EMBL/GenBank/DDBJ whole genome shotgun (WGS) entry which is preliminary data.</text>
</comment>
<evidence type="ECO:0000313" key="1">
    <source>
        <dbReference type="EMBL" id="GFA55791.1"/>
    </source>
</evidence>
<dbReference type="AlphaFoldDB" id="A0A699JVC4"/>
<reference evidence="1" key="1">
    <citation type="journal article" date="2019" name="Sci. Rep.">
        <title>Draft genome of Tanacetum cinerariifolium, the natural source of mosquito coil.</title>
        <authorList>
            <person name="Yamashiro T."/>
            <person name="Shiraishi A."/>
            <person name="Satake H."/>
            <person name="Nakayama K."/>
        </authorList>
    </citation>
    <scope>NUCLEOTIDE SEQUENCE</scope>
</reference>
<sequence>MGSGWGRGCLSTSVVNLVPKHIKKLQENPGSTPTYSMYGFAWVDNLGSNVEREGEGEAVGRDGGGRTIPSTIYTRTLECPEGPANLAQTETRCQHGTWDTVNLQGIHSENENITLSSSDVSPMLTKPIKKVNTKCKKKTPHGRKTSQRWQNGLLVWVTGRYWYG</sequence>
<proteinExistence type="predicted"/>